<keyword evidence="3" id="KW-0150">Chloroplast</keyword>
<evidence type="ECO:0000256" key="3">
    <source>
        <dbReference type="ARBA" id="ARBA00022528"/>
    </source>
</evidence>
<accession>A0A8S1JHA4</accession>
<evidence type="ECO:0000313" key="11">
    <source>
        <dbReference type="Proteomes" id="UP000708148"/>
    </source>
</evidence>
<comment type="similarity">
    <text evidence="2">Belongs to the psbR family.</text>
</comment>
<keyword evidence="9" id="KW-0604">Photosystem II</keyword>
<dbReference type="Proteomes" id="UP000708148">
    <property type="component" value="Unassembled WGS sequence"/>
</dbReference>
<dbReference type="PANTHER" id="PTHR34369:SF7">
    <property type="entry name" value="PHOTOSYSTEM II 10 KDA POLYPEPTIDE, CHLOROPLASTIC"/>
    <property type="match status" value="1"/>
</dbReference>
<proteinExistence type="inferred from homology"/>
<evidence type="ECO:0000256" key="4">
    <source>
        <dbReference type="ARBA" id="ARBA00022531"/>
    </source>
</evidence>
<name>A0A8S1JHA4_9CHLO</name>
<keyword evidence="8" id="KW-0472">Membrane</keyword>
<evidence type="ECO:0000256" key="8">
    <source>
        <dbReference type="ARBA" id="ARBA00023136"/>
    </source>
</evidence>
<keyword evidence="4" id="KW-0602">Photosynthesis</keyword>
<dbReference type="GO" id="GO:0009654">
    <property type="term" value="C:photosystem II oxygen evolving complex"/>
    <property type="evidence" value="ECO:0007669"/>
    <property type="project" value="InterPro"/>
</dbReference>
<keyword evidence="7" id="KW-0793">Thylakoid</keyword>
<comment type="subcellular location">
    <subcellularLocation>
        <location evidence="1">Plastid</location>
        <location evidence="1">Chloroplast thylakoid membrane</location>
    </subcellularLocation>
</comment>
<evidence type="ECO:0000256" key="6">
    <source>
        <dbReference type="ARBA" id="ARBA00022946"/>
    </source>
</evidence>
<organism evidence="10 11">
    <name type="scientific">Ostreobium quekettii</name>
    <dbReference type="NCBI Taxonomy" id="121088"/>
    <lineage>
        <taxon>Eukaryota</taxon>
        <taxon>Viridiplantae</taxon>
        <taxon>Chlorophyta</taxon>
        <taxon>core chlorophytes</taxon>
        <taxon>Ulvophyceae</taxon>
        <taxon>TCBD clade</taxon>
        <taxon>Bryopsidales</taxon>
        <taxon>Ostreobineae</taxon>
        <taxon>Ostreobiaceae</taxon>
        <taxon>Ostreobium</taxon>
    </lineage>
</organism>
<gene>
    <name evidence="10" type="ORF">OSTQU699_LOCUS9116</name>
</gene>
<keyword evidence="5" id="KW-0934">Plastid</keyword>
<reference evidence="10" key="1">
    <citation type="submission" date="2020-12" db="EMBL/GenBank/DDBJ databases">
        <authorList>
            <person name="Iha C."/>
        </authorList>
    </citation>
    <scope>NUCLEOTIDE SEQUENCE</scope>
</reference>
<evidence type="ECO:0000256" key="7">
    <source>
        <dbReference type="ARBA" id="ARBA00023078"/>
    </source>
</evidence>
<dbReference type="EMBL" id="CAJHUC010002398">
    <property type="protein sequence ID" value="CAD7703759.1"/>
    <property type="molecule type" value="Genomic_DNA"/>
</dbReference>
<dbReference type="Pfam" id="PF04725">
    <property type="entry name" value="PsbR"/>
    <property type="match status" value="1"/>
</dbReference>
<dbReference type="GO" id="GO:0009535">
    <property type="term" value="C:chloroplast thylakoid membrane"/>
    <property type="evidence" value="ECO:0007669"/>
    <property type="project" value="UniProtKB-SubCell"/>
</dbReference>
<keyword evidence="11" id="KW-1185">Reference proteome</keyword>
<dbReference type="InterPro" id="IPR006814">
    <property type="entry name" value="PSII_PsbR"/>
</dbReference>
<sequence>MASTMTSSAFTGTSLKTTQAARSKSFPSLTIVASGSKTNISKQGLNSVKNKVVKQNLMGIAPSMEKKGWVDAQGRKGKGKGVYQFAKKYGANVDGYSPIYTPDIWSDTGDSYSLGPKGLIAWWVALFISQHLIFASARS</sequence>
<keyword evidence="6" id="KW-0809">Transit peptide</keyword>
<dbReference type="GO" id="GO:0015979">
    <property type="term" value="P:photosynthesis"/>
    <property type="evidence" value="ECO:0007669"/>
    <property type="project" value="UniProtKB-KW"/>
</dbReference>
<dbReference type="OrthoDB" id="496093at2759"/>
<evidence type="ECO:0000256" key="5">
    <source>
        <dbReference type="ARBA" id="ARBA00022640"/>
    </source>
</evidence>
<evidence type="ECO:0008006" key="12">
    <source>
        <dbReference type="Google" id="ProtNLM"/>
    </source>
</evidence>
<evidence type="ECO:0000313" key="10">
    <source>
        <dbReference type="EMBL" id="CAD7703759.1"/>
    </source>
</evidence>
<dbReference type="AlphaFoldDB" id="A0A8S1JHA4"/>
<dbReference type="PANTHER" id="PTHR34369">
    <property type="entry name" value="PHOTOSYSTEM II 10 KDA POLYPEPTIDE, CHLOROPLASTIC"/>
    <property type="match status" value="1"/>
</dbReference>
<protein>
    <recommendedName>
        <fullName evidence="12">Photosystem II 10 kDa polypeptide, chloroplastic</fullName>
    </recommendedName>
</protein>
<evidence type="ECO:0000256" key="1">
    <source>
        <dbReference type="ARBA" id="ARBA00004334"/>
    </source>
</evidence>
<comment type="caution">
    <text evidence="10">The sequence shown here is derived from an EMBL/GenBank/DDBJ whole genome shotgun (WGS) entry which is preliminary data.</text>
</comment>
<evidence type="ECO:0000256" key="9">
    <source>
        <dbReference type="ARBA" id="ARBA00023276"/>
    </source>
</evidence>
<evidence type="ECO:0000256" key="2">
    <source>
        <dbReference type="ARBA" id="ARBA00006659"/>
    </source>
</evidence>